<dbReference type="SUPFAM" id="SSF55729">
    <property type="entry name" value="Acyl-CoA N-acyltransferases (Nat)"/>
    <property type="match status" value="1"/>
</dbReference>
<evidence type="ECO:0000313" key="2">
    <source>
        <dbReference type="EMBL" id="UUY05315.1"/>
    </source>
</evidence>
<protein>
    <submittedName>
        <fullName evidence="2">GNAT family N-acetyltransferase</fullName>
    </submittedName>
</protein>
<dbReference type="Proteomes" id="UP001058860">
    <property type="component" value="Chromosome"/>
</dbReference>
<dbReference type="InterPro" id="IPR000182">
    <property type="entry name" value="GNAT_dom"/>
</dbReference>
<accession>A0ABY5PLN2</accession>
<feature type="domain" description="N-acetyltransferase" evidence="1">
    <location>
        <begin position="12"/>
        <end position="182"/>
    </location>
</feature>
<gene>
    <name evidence="2" type="ORF">LRS13_07280</name>
</gene>
<evidence type="ECO:0000259" key="1">
    <source>
        <dbReference type="PROSITE" id="PS51186"/>
    </source>
</evidence>
<dbReference type="CDD" id="cd04301">
    <property type="entry name" value="NAT_SF"/>
    <property type="match status" value="1"/>
</dbReference>
<organism evidence="2 3">
    <name type="scientific">Svornostia abyssi</name>
    <dbReference type="NCBI Taxonomy" id="2898438"/>
    <lineage>
        <taxon>Bacteria</taxon>
        <taxon>Bacillati</taxon>
        <taxon>Actinomycetota</taxon>
        <taxon>Thermoleophilia</taxon>
        <taxon>Solirubrobacterales</taxon>
        <taxon>Baekduiaceae</taxon>
        <taxon>Svornostia</taxon>
    </lineage>
</organism>
<dbReference type="PROSITE" id="PS51186">
    <property type="entry name" value="GNAT"/>
    <property type="match status" value="1"/>
</dbReference>
<name>A0ABY5PLN2_9ACTN</name>
<reference evidence="3" key="1">
    <citation type="submission" date="2021-11" db="EMBL/GenBank/DDBJ databases">
        <title>Cultivation dependent microbiological survey of springs from the worlds oldest radium mine currently devoted to the extraction of radon-saturated water.</title>
        <authorList>
            <person name="Kapinusova G."/>
            <person name="Smrhova T."/>
            <person name="Strejcek M."/>
            <person name="Suman J."/>
            <person name="Jani K."/>
            <person name="Pajer P."/>
            <person name="Uhlik O."/>
        </authorList>
    </citation>
    <scope>NUCLEOTIDE SEQUENCE [LARGE SCALE GENOMIC DNA]</scope>
    <source>
        <strain evidence="3">J379</strain>
    </source>
</reference>
<proteinExistence type="predicted"/>
<sequence length="191" mass="20443">MEPAFLPDGTPIRLRPIRPDDKVLLQRGLANLSLESTVQRFLGPKPGFSGAELRYLTEVDGVNHVAIVAVAEIMGPGGPEEDLIAVGRFVRDPDRPDHAEVAITVGDPYQGQGLGTLLGMTLAGEARARGIRNFTALLQGTNAAAQKLFTRISKHLTSELHDGVREIVAELPTLEYAAIPRPTATAALPLL</sequence>
<evidence type="ECO:0000313" key="3">
    <source>
        <dbReference type="Proteomes" id="UP001058860"/>
    </source>
</evidence>
<dbReference type="Pfam" id="PF00583">
    <property type="entry name" value="Acetyltransf_1"/>
    <property type="match status" value="1"/>
</dbReference>
<dbReference type="EMBL" id="CP088295">
    <property type="protein sequence ID" value="UUY05315.1"/>
    <property type="molecule type" value="Genomic_DNA"/>
</dbReference>
<dbReference type="Gene3D" id="3.40.630.30">
    <property type="match status" value="1"/>
</dbReference>
<keyword evidence="3" id="KW-1185">Reference proteome</keyword>
<dbReference type="InterPro" id="IPR016181">
    <property type="entry name" value="Acyl_CoA_acyltransferase"/>
</dbReference>
<dbReference type="RefSeq" id="WP_353865775.1">
    <property type="nucleotide sequence ID" value="NZ_CP088295.1"/>
</dbReference>